<accession>A0A6A5X088</accession>
<dbReference type="Gene3D" id="3.40.50.150">
    <property type="entry name" value="Vaccinia Virus protein VP39"/>
    <property type="match status" value="1"/>
</dbReference>
<dbReference type="PANTHER" id="PTHR43591">
    <property type="entry name" value="METHYLTRANSFERASE"/>
    <property type="match status" value="1"/>
</dbReference>
<proteinExistence type="predicted"/>
<evidence type="ECO:0000313" key="1">
    <source>
        <dbReference type="EMBL" id="KAF2007277.1"/>
    </source>
</evidence>
<keyword evidence="2" id="KW-1185">Reference proteome</keyword>
<evidence type="ECO:0008006" key="3">
    <source>
        <dbReference type="Google" id="ProtNLM"/>
    </source>
</evidence>
<dbReference type="OrthoDB" id="417697at2759"/>
<sequence>MSQPRLRDRATRVIAQLCQCYTTSTSTAKMSDQEPYWLERNRREQERLAKQHHVWTKSIGYLLHPSIAPKLPEDAKIADIGTGTGIWLTEMAKVSPSTYQFDGYDISDAQFQAKDTLPQNVTLGFGDFKMPIPEELKGKYDLINIRLIVISMGVGVWESTLRNVLGLLKPGGAIQWIEGNFWVARGFRGTDAKSTGGHYLTKAQIQFNGTLKKRFGYNFPEWETMFNEAGLQNVEEDVLSTDSGLYTNRNWGGVWRLGESSDCQRRGLLDRGGGGKEQGRGCG</sequence>
<protein>
    <recommendedName>
        <fullName evidence="3">S-adenosyl-L-methionine-dependent methyltransferase</fullName>
    </recommendedName>
</protein>
<dbReference type="AlphaFoldDB" id="A0A6A5X088"/>
<gene>
    <name evidence="1" type="ORF">P154DRAFT_480012</name>
</gene>
<name>A0A6A5X088_9PLEO</name>
<dbReference type="SUPFAM" id="SSF53335">
    <property type="entry name" value="S-adenosyl-L-methionine-dependent methyltransferases"/>
    <property type="match status" value="1"/>
</dbReference>
<dbReference type="Proteomes" id="UP000799779">
    <property type="component" value="Unassembled WGS sequence"/>
</dbReference>
<dbReference type="PANTHER" id="PTHR43591:SF50">
    <property type="entry name" value="METHYLTRANSFERASE DOMAIN-CONTAINING PROTEIN-RELATED"/>
    <property type="match status" value="1"/>
</dbReference>
<dbReference type="Pfam" id="PF13489">
    <property type="entry name" value="Methyltransf_23"/>
    <property type="match status" value="1"/>
</dbReference>
<organism evidence="1 2">
    <name type="scientific">Amniculicola lignicola CBS 123094</name>
    <dbReference type="NCBI Taxonomy" id="1392246"/>
    <lineage>
        <taxon>Eukaryota</taxon>
        <taxon>Fungi</taxon>
        <taxon>Dikarya</taxon>
        <taxon>Ascomycota</taxon>
        <taxon>Pezizomycotina</taxon>
        <taxon>Dothideomycetes</taxon>
        <taxon>Pleosporomycetidae</taxon>
        <taxon>Pleosporales</taxon>
        <taxon>Amniculicolaceae</taxon>
        <taxon>Amniculicola</taxon>
    </lineage>
</organism>
<dbReference type="EMBL" id="ML977557">
    <property type="protein sequence ID" value="KAF2007277.1"/>
    <property type="molecule type" value="Genomic_DNA"/>
</dbReference>
<evidence type="ECO:0000313" key="2">
    <source>
        <dbReference type="Proteomes" id="UP000799779"/>
    </source>
</evidence>
<reference evidence="1" key="1">
    <citation type="journal article" date="2020" name="Stud. Mycol.">
        <title>101 Dothideomycetes genomes: a test case for predicting lifestyles and emergence of pathogens.</title>
        <authorList>
            <person name="Haridas S."/>
            <person name="Albert R."/>
            <person name="Binder M."/>
            <person name="Bloem J."/>
            <person name="Labutti K."/>
            <person name="Salamov A."/>
            <person name="Andreopoulos B."/>
            <person name="Baker S."/>
            <person name="Barry K."/>
            <person name="Bills G."/>
            <person name="Bluhm B."/>
            <person name="Cannon C."/>
            <person name="Castanera R."/>
            <person name="Culley D."/>
            <person name="Daum C."/>
            <person name="Ezra D."/>
            <person name="Gonzalez J."/>
            <person name="Henrissat B."/>
            <person name="Kuo A."/>
            <person name="Liang C."/>
            <person name="Lipzen A."/>
            <person name="Lutzoni F."/>
            <person name="Magnuson J."/>
            <person name="Mondo S."/>
            <person name="Nolan M."/>
            <person name="Ohm R."/>
            <person name="Pangilinan J."/>
            <person name="Park H.-J."/>
            <person name="Ramirez L."/>
            <person name="Alfaro M."/>
            <person name="Sun H."/>
            <person name="Tritt A."/>
            <person name="Yoshinaga Y."/>
            <person name="Zwiers L.-H."/>
            <person name="Turgeon B."/>
            <person name="Goodwin S."/>
            <person name="Spatafora J."/>
            <person name="Crous P."/>
            <person name="Grigoriev I."/>
        </authorList>
    </citation>
    <scope>NUCLEOTIDE SEQUENCE</scope>
    <source>
        <strain evidence="1">CBS 123094</strain>
    </source>
</reference>
<dbReference type="InterPro" id="IPR029063">
    <property type="entry name" value="SAM-dependent_MTases_sf"/>
</dbReference>
<dbReference type="CDD" id="cd02440">
    <property type="entry name" value="AdoMet_MTases"/>
    <property type="match status" value="1"/>
</dbReference>